<protein>
    <submittedName>
        <fullName evidence="4">Uncharacterized protein</fullName>
    </submittedName>
</protein>
<dbReference type="Proteomes" id="UP001454036">
    <property type="component" value="Unassembled WGS sequence"/>
</dbReference>
<dbReference type="AlphaFoldDB" id="A0AAV3RC95"/>
<dbReference type="PANTHER" id="PTHR31636">
    <property type="entry name" value="OSJNBA0084A10.13 PROTEIN-RELATED"/>
    <property type="match status" value="1"/>
</dbReference>
<organism evidence="4 5">
    <name type="scientific">Lithospermum erythrorhizon</name>
    <name type="common">Purple gromwell</name>
    <name type="synonym">Lithospermum officinale var. erythrorhizon</name>
    <dbReference type="NCBI Taxonomy" id="34254"/>
    <lineage>
        <taxon>Eukaryota</taxon>
        <taxon>Viridiplantae</taxon>
        <taxon>Streptophyta</taxon>
        <taxon>Embryophyta</taxon>
        <taxon>Tracheophyta</taxon>
        <taxon>Spermatophyta</taxon>
        <taxon>Magnoliopsida</taxon>
        <taxon>eudicotyledons</taxon>
        <taxon>Gunneridae</taxon>
        <taxon>Pentapetalae</taxon>
        <taxon>asterids</taxon>
        <taxon>lamiids</taxon>
        <taxon>Boraginales</taxon>
        <taxon>Boraginaceae</taxon>
        <taxon>Boraginoideae</taxon>
        <taxon>Lithospermeae</taxon>
        <taxon>Lithospermum</taxon>
    </lineage>
</organism>
<keyword evidence="5" id="KW-1185">Reference proteome</keyword>
<dbReference type="Pfam" id="PF03514">
    <property type="entry name" value="GRAS"/>
    <property type="match status" value="1"/>
</dbReference>
<reference evidence="4 5" key="1">
    <citation type="submission" date="2024-01" db="EMBL/GenBank/DDBJ databases">
        <title>The complete chloroplast genome sequence of Lithospermum erythrorhizon: insights into the phylogenetic relationship among Boraginaceae species and the maternal lineages of purple gromwells.</title>
        <authorList>
            <person name="Okada T."/>
            <person name="Watanabe K."/>
        </authorList>
    </citation>
    <scope>NUCLEOTIDE SEQUENCE [LARGE SCALE GENOMIC DNA]</scope>
</reference>
<keyword evidence="2" id="KW-0804">Transcription</keyword>
<comment type="caution">
    <text evidence="4">The sequence shown here is derived from an EMBL/GenBank/DDBJ whole genome shotgun (WGS) entry which is preliminary data.</text>
</comment>
<gene>
    <name evidence="4" type="ORF">LIER_26953</name>
</gene>
<sequence>MEDEEMVHIIDLDCFEPAQWVNLRQSFSLQKKLKFQLRITGIHEKKEVLERMACILNNEAEKLDIGFQFNPIVSKVEDLDTACNEIDSL</sequence>
<dbReference type="InterPro" id="IPR005202">
    <property type="entry name" value="TF_GRAS"/>
</dbReference>
<accession>A0AAV3RC95</accession>
<keyword evidence="1" id="KW-0805">Transcription regulation</keyword>
<comment type="caution">
    <text evidence="3">Lacks conserved residue(s) required for the propagation of feature annotation.</text>
</comment>
<evidence type="ECO:0000256" key="2">
    <source>
        <dbReference type="ARBA" id="ARBA00023163"/>
    </source>
</evidence>
<feature type="short sequence motif" description="VHIID" evidence="3">
    <location>
        <begin position="7"/>
        <end position="11"/>
    </location>
</feature>
<dbReference type="PROSITE" id="PS50985">
    <property type="entry name" value="GRAS"/>
    <property type="match status" value="1"/>
</dbReference>
<evidence type="ECO:0000313" key="4">
    <source>
        <dbReference type="EMBL" id="GAA0173306.1"/>
    </source>
</evidence>
<dbReference type="EMBL" id="BAABME010008539">
    <property type="protein sequence ID" value="GAA0173306.1"/>
    <property type="molecule type" value="Genomic_DNA"/>
</dbReference>
<evidence type="ECO:0000256" key="1">
    <source>
        <dbReference type="ARBA" id="ARBA00023015"/>
    </source>
</evidence>
<evidence type="ECO:0000313" key="5">
    <source>
        <dbReference type="Proteomes" id="UP001454036"/>
    </source>
</evidence>
<proteinExistence type="inferred from homology"/>
<evidence type="ECO:0000256" key="3">
    <source>
        <dbReference type="PROSITE-ProRule" id="PRU01191"/>
    </source>
</evidence>
<comment type="similarity">
    <text evidence="3">Belongs to the GRAS family.</text>
</comment>
<name>A0AAV3RC95_LITER</name>